<evidence type="ECO:0000313" key="2">
    <source>
        <dbReference type="EMBL" id="QIL46326.1"/>
    </source>
</evidence>
<dbReference type="AlphaFoldDB" id="A0A6G8AMV3"/>
<reference evidence="2 3" key="1">
    <citation type="submission" date="2020-03" db="EMBL/GenBank/DDBJ databases">
        <title>Vagococcus sp. nov., isolated from beetles.</title>
        <authorList>
            <person name="Hyun D.-W."/>
            <person name="Bae J.-W."/>
        </authorList>
    </citation>
    <scope>NUCLEOTIDE SEQUENCE [LARGE SCALE GENOMIC DNA]</scope>
    <source>
        <strain evidence="2 3">HDW17A</strain>
    </source>
</reference>
<organism evidence="2 3">
    <name type="scientific">Vagococcus coleopterorum</name>
    <dbReference type="NCBI Taxonomy" id="2714946"/>
    <lineage>
        <taxon>Bacteria</taxon>
        <taxon>Bacillati</taxon>
        <taxon>Bacillota</taxon>
        <taxon>Bacilli</taxon>
        <taxon>Lactobacillales</taxon>
        <taxon>Enterococcaceae</taxon>
        <taxon>Vagococcus</taxon>
    </lineage>
</organism>
<dbReference type="Proteomes" id="UP000500890">
    <property type="component" value="Chromosome"/>
</dbReference>
<sequence>MKERFKSFKIILVICTVMTLYFLVKGLVVLPDSEKVLFKGIQLALGLFLMIIPIVIERKMKVSLPRMLVIFYCIFIIGSVFLGTGFGFYGKIAYWDKLLHFISAGLLVLFGVSFYLSLLNKAVISTVEMKLCYFFGTFFAISGGVFWEFYEFIFDGLLDLNMQRFASKGVDLIGREALMDTMGDLFIDVLGAIAMLVYLLITTQKNKSLLNELRIRRIK</sequence>
<dbReference type="KEGG" id="vah:G7081_04220"/>
<evidence type="ECO:0000313" key="3">
    <source>
        <dbReference type="Proteomes" id="UP000500890"/>
    </source>
</evidence>
<keyword evidence="1" id="KW-1133">Transmembrane helix</keyword>
<evidence type="ECO:0000256" key="1">
    <source>
        <dbReference type="SAM" id="Phobius"/>
    </source>
</evidence>
<feature type="transmembrane region" description="Helical" evidence="1">
    <location>
        <begin position="68"/>
        <end position="92"/>
    </location>
</feature>
<dbReference type="EMBL" id="CP049886">
    <property type="protein sequence ID" value="QIL46326.1"/>
    <property type="molecule type" value="Genomic_DNA"/>
</dbReference>
<keyword evidence="1" id="KW-0812">Transmembrane</keyword>
<dbReference type="RefSeq" id="WP_166007693.1">
    <property type="nucleotide sequence ID" value="NZ_CP049886.1"/>
</dbReference>
<protein>
    <recommendedName>
        <fullName evidence="4">Membrane-spanning protein</fullName>
    </recommendedName>
</protein>
<feature type="transmembrane region" description="Helical" evidence="1">
    <location>
        <begin position="98"/>
        <end position="119"/>
    </location>
</feature>
<dbReference type="InterPro" id="IPR014509">
    <property type="entry name" value="YjdF-like"/>
</dbReference>
<feature type="transmembrane region" description="Helical" evidence="1">
    <location>
        <begin position="131"/>
        <end position="150"/>
    </location>
</feature>
<feature type="transmembrane region" description="Helical" evidence="1">
    <location>
        <begin position="7"/>
        <end position="24"/>
    </location>
</feature>
<name>A0A6G8AMV3_9ENTE</name>
<dbReference type="Pfam" id="PF09997">
    <property type="entry name" value="DUF2238"/>
    <property type="match status" value="1"/>
</dbReference>
<evidence type="ECO:0008006" key="4">
    <source>
        <dbReference type="Google" id="ProtNLM"/>
    </source>
</evidence>
<keyword evidence="3" id="KW-1185">Reference proteome</keyword>
<keyword evidence="1" id="KW-0472">Membrane</keyword>
<proteinExistence type="predicted"/>
<feature type="transmembrane region" description="Helical" evidence="1">
    <location>
        <begin position="36"/>
        <end position="56"/>
    </location>
</feature>
<gene>
    <name evidence="2" type="ORF">G7081_04220</name>
</gene>
<feature type="transmembrane region" description="Helical" evidence="1">
    <location>
        <begin position="185"/>
        <end position="201"/>
    </location>
</feature>
<accession>A0A6G8AMV3</accession>